<sequence length="293" mass="31029">MARPRADAHSLLPCATSRALASTAHSPGLGKNSPHHVRIVEVSPRDGLQNEKQVVPLTTKLELIRRLVEEAGVETVEAGSFVSPKWVPQMADSAAVLEQMTVKQGVSYPFLVPNDKGLVNFLDMVGPKGRAAGRSDEIAIFTAATDAFTKANTNCTIHESLERLSKVTSKALEHGVRVRGYISVVADCPYSGRVNPADVGKIAKTLLEMGCYEISLGDTTGAGTPGASGNVDVESVVYALHESGYDTGLDLDALAQIGAWISQQLDRPNGSSAGRAILARAKVKSQSAKQSKL</sequence>
<dbReference type="GO" id="GO:0046872">
    <property type="term" value="F:metal ion binding"/>
    <property type="evidence" value="ECO:0007669"/>
    <property type="project" value="UniProtKB-KW"/>
</dbReference>
<dbReference type="GO" id="GO:0006552">
    <property type="term" value="P:L-leucine catabolic process"/>
    <property type="evidence" value="ECO:0007669"/>
    <property type="project" value="TreeGrafter"/>
</dbReference>
<reference evidence="8 9" key="1">
    <citation type="submission" date="2014-09" db="EMBL/GenBank/DDBJ databases">
        <authorList>
            <person name="Magalhaes I.L.F."/>
            <person name="Oliveira U."/>
            <person name="Santos F.R."/>
            <person name="Vidigal T.H.D.A."/>
            <person name="Brescovit A.D."/>
            <person name="Santos A.J."/>
        </authorList>
    </citation>
    <scope>NUCLEOTIDE SEQUENCE [LARGE SCALE GENOMIC DNA]</scope>
</reference>
<organism evidence="8 9">
    <name type="scientific">Ceraceosorus bombacis</name>
    <dbReference type="NCBI Taxonomy" id="401625"/>
    <lineage>
        <taxon>Eukaryota</taxon>
        <taxon>Fungi</taxon>
        <taxon>Dikarya</taxon>
        <taxon>Basidiomycota</taxon>
        <taxon>Ustilaginomycotina</taxon>
        <taxon>Exobasidiomycetes</taxon>
        <taxon>Ceraceosorales</taxon>
        <taxon>Ceraceosoraceae</taxon>
        <taxon>Ceraceosorus</taxon>
    </lineage>
</organism>
<dbReference type="AlphaFoldDB" id="A0A0P1BL76"/>
<evidence type="ECO:0000256" key="3">
    <source>
        <dbReference type="ARBA" id="ARBA00012910"/>
    </source>
</evidence>
<evidence type="ECO:0000256" key="5">
    <source>
        <dbReference type="ARBA" id="ARBA00023239"/>
    </source>
</evidence>
<evidence type="ECO:0000256" key="6">
    <source>
        <dbReference type="ARBA" id="ARBA00049877"/>
    </source>
</evidence>
<dbReference type="InterPro" id="IPR013785">
    <property type="entry name" value="Aldolase_TIM"/>
</dbReference>
<dbReference type="STRING" id="401625.A0A0P1BL76"/>
<dbReference type="Gene3D" id="3.20.20.70">
    <property type="entry name" value="Aldolase class I"/>
    <property type="match status" value="2"/>
</dbReference>
<protein>
    <recommendedName>
        <fullName evidence="3">hydroxymethylglutaryl-CoA lyase</fullName>
        <ecNumber evidence="3">4.1.3.4</ecNumber>
    </recommendedName>
</protein>
<dbReference type="PANTHER" id="PTHR42738:SF7">
    <property type="entry name" value="HYDROXYMETHYLGLUTARYL-COA LYASE"/>
    <property type="match status" value="1"/>
</dbReference>
<dbReference type="Proteomes" id="UP000054845">
    <property type="component" value="Unassembled WGS sequence"/>
</dbReference>
<comment type="catalytic activity">
    <reaction evidence="6">
        <text>(3S)-3-hydroxy-3-methylglutaryl-CoA = acetoacetate + acetyl-CoA</text>
        <dbReference type="Rhea" id="RHEA:24404"/>
        <dbReference type="ChEBI" id="CHEBI:13705"/>
        <dbReference type="ChEBI" id="CHEBI:43074"/>
        <dbReference type="ChEBI" id="CHEBI:57288"/>
        <dbReference type="EC" id="4.1.3.4"/>
    </reaction>
</comment>
<dbReference type="CDD" id="cd07938">
    <property type="entry name" value="DRE_TIM_HMGL"/>
    <property type="match status" value="1"/>
</dbReference>
<dbReference type="SUPFAM" id="SSF51569">
    <property type="entry name" value="Aldolase"/>
    <property type="match status" value="1"/>
</dbReference>
<dbReference type="EC" id="4.1.3.4" evidence="3"/>
<dbReference type="PANTHER" id="PTHR42738">
    <property type="entry name" value="HYDROXYMETHYLGLUTARYL-COA LYASE"/>
    <property type="match status" value="1"/>
</dbReference>
<proteinExistence type="inferred from homology"/>
<evidence type="ECO:0000313" key="8">
    <source>
        <dbReference type="EMBL" id="CEH16557.1"/>
    </source>
</evidence>
<dbReference type="OrthoDB" id="1905920at2759"/>
<evidence type="ECO:0000313" key="9">
    <source>
        <dbReference type="Proteomes" id="UP000054845"/>
    </source>
</evidence>
<evidence type="ECO:0000256" key="1">
    <source>
        <dbReference type="ARBA" id="ARBA00005143"/>
    </source>
</evidence>
<dbReference type="EMBL" id="CCYA01000318">
    <property type="protein sequence ID" value="CEH16557.1"/>
    <property type="molecule type" value="Genomic_DNA"/>
</dbReference>
<keyword evidence="4" id="KW-0479">Metal-binding</keyword>
<dbReference type="InterPro" id="IPR043594">
    <property type="entry name" value="HMGL"/>
</dbReference>
<name>A0A0P1BL76_9BASI</name>
<feature type="domain" description="Pyruvate carboxyltransferase" evidence="7">
    <location>
        <begin position="37"/>
        <end position="226"/>
    </location>
</feature>
<dbReference type="UniPathway" id="UPA00896">
    <property type="reaction ID" value="UER00863"/>
</dbReference>
<dbReference type="Pfam" id="PF00682">
    <property type="entry name" value="HMGL-like"/>
    <property type="match status" value="1"/>
</dbReference>
<evidence type="ECO:0000256" key="4">
    <source>
        <dbReference type="ARBA" id="ARBA00022723"/>
    </source>
</evidence>
<evidence type="ECO:0000259" key="7">
    <source>
        <dbReference type="Pfam" id="PF00682"/>
    </source>
</evidence>
<comment type="pathway">
    <text evidence="1">Metabolic intermediate metabolism; (S)-3-hydroxy-3-methylglutaryl-CoA degradation; acetoacetate from (S)-3-hydroxy-3-methylglutaryl-CoA: step 1/1.</text>
</comment>
<dbReference type="InterPro" id="IPR000891">
    <property type="entry name" value="PYR_CT"/>
</dbReference>
<comment type="similarity">
    <text evidence="2">Belongs to the HMG-CoA lyase family.</text>
</comment>
<accession>A0A0P1BL76</accession>
<evidence type="ECO:0000256" key="2">
    <source>
        <dbReference type="ARBA" id="ARBA00009405"/>
    </source>
</evidence>
<dbReference type="GO" id="GO:0046951">
    <property type="term" value="P:ketone body biosynthetic process"/>
    <property type="evidence" value="ECO:0007669"/>
    <property type="project" value="TreeGrafter"/>
</dbReference>
<dbReference type="GO" id="GO:0004419">
    <property type="term" value="F:hydroxymethylglutaryl-CoA lyase activity"/>
    <property type="evidence" value="ECO:0007669"/>
    <property type="project" value="UniProtKB-EC"/>
</dbReference>
<keyword evidence="5 8" id="KW-0456">Lyase</keyword>
<keyword evidence="9" id="KW-1185">Reference proteome</keyword>